<dbReference type="InterPro" id="IPR036348">
    <property type="entry name" value="WIBG_N_sf"/>
</dbReference>
<evidence type="ECO:0000256" key="3">
    <source>
        <dbReference type="SAM" id="MobiDB-lite"/>
    </source>
</evidence>
<dbReference type="GO" id="GO:1903259">
    <property type="term" value="P:exon-exon junction complex disassembly"/>
    <property type="evidence" value="ECO:0007669"/>
    <property type="project" value="InterPro"/>
</dbReference>
<comment type="similarity">
    <text evidence="1">Belongs to the pym family.</text>
</comment>
<dbReference type="STRING" id="2015173.A0A026WEI4"/>
<dbReference type="Proteomes" id="UP000053097">
    <property type="component" value="Unassembled WGS sequence"/>
</dbReference>
<feature type="region of interest" description="Disordered" evidence="3">
    <location>
        <begin position="62"/>
        <end position="83"/>
    </location>
</feature>
<feature type="region of interest" description="Disordered" evidence="3">
    <location>
        <begin position="138"/>
        <end position="218"/>
    </location>
</feature>
<sequence length="273" mass="30824">MRDSSYDEEPYAATYRLRFPFSGAERVCTRIKPDVTRTGVRDDEAGDHPGLRQRLRHRDADVPGMTLNGTFIPASQRPDGTWRKQRRVKDGYIPQEEVPLYESKGKQLVKKPLYPVGASPEFIAEHKAKLEALATKNKVIPGAQTKPQEGSKKKKKKSKSKAAEPVTEGLFKMTISEPEFHKEVPVQNDKPPCATKQVTTNNIVKDNSSTAQKTTADPQKRLKNLRKKIREIEVLEDKIKTGALKNPDKEILDKVARKTEVTKEIKRLEATLS</sequence>
<feature type="domain" description="WIBG Mago-binding" evidence="4">
    <location>
        <begin position="68"/>
        <end position="94"/>
    </location>
</feature>
<keyword evidence="6" id="KW-1185">Reference proteome</keyword>
<accession>A0A026WEI4</accession>
<dbReference type="InterPro" id="IPR039333">
    <property type="entry name" value="PYM1"/>
</dbReference>
<evidence type="ECO:0000259" key="4">
    <source>
        <dbReference type="SMART" id="SM01273"/>
    </source>
</evidence>
<reference evidence="5 6" key="1">
    <citation type="journal article" date="2014" name="Curr. Biol.">
        <title>The genome of the clonal raider ant Cerapachys biroi.</title>
        <authorList>
            <person name="Oxley P.R."/>
            <person name="Ji L."/>
            <person name="Fetter-Pruneda I."/>
            <person name="McKenzie S.K."/>
            <person name="Li C."/>
            <person name="Hu H."/>
            <person name="Zhang G."/>
            <person name="Kronauer D.J."/>
        </authorList>
    </citation>
    <scope>NUCLEOTIDE SEQUENCE [LARGE SCALE GENOMIC DNA]</scope>
</reference>
<evidence type="ECO:0000256" key="2">
    <source>
        <dbReference type="ARBA" id="ARBA00018898"/>
    </source>
</evidence>
<dbReference type="SMART" id="SM01273">
    <property type="entry name" value="Mago-bind"/>
    <property type="match status" value="1"/>
</dbReference>
<dbReference type="GO" id="GO:0005737">
    <property type="term" value="C:cytoplasm"/>
    <property type="evidence" value="ECO:0007669"/>
    <property type="project" value="TreeGrafter"/>
</dbReference>
<name>A0A026WEI4_OOCBI</name>
<dbReference type="SUPFAM" id="SSF101931">
    <property type="entry name" value="Pym (Within the bgcn gene intron protein, WIBG), N-terminal domain"/>
    <property type="match status" value="1"/>
</dbReference>
<proteinExistence type="inferred from homology"/>
<dbReference type="EMBL" id="KK107260">
    <property type="protein sequence ID" value="EZA54071.1"/>
    <property type="molecule type" value="Genomic_DNA"/>
</dbReference>
<evidence type="ECO:0000256" key="1">
    <source>
        <dbReference type="ARBA" id="ARBA00009394"/>
    </source>
</evidence>
<dbReference type="OrthoDB" id="21625at2759"/>
<dbReference type="GO" id="GO:0035145">
    <property type="term" value="C:exon-exon junction complex"/>
    <property type="evidence" value="ECO:0007669"/>
    <property type="project" value="TreeGrafter"/>
</dbReference>
<gene>
    <name evidence="5" type="ORF">X777_05920</name>
</gene>
<dbReference type="AlphaFoldDB" id="A0A026WEI4"/>
<dbReference type="GO" id="GO:0003723">
    <property type="term" value="F:RNA binding"/>
    <property type="evidence" value="ECO:0007669"/>
    <property type="project" value="TreeGrafter"/>
</dbReference>
<evidence type="ECO:0000313" key="5">
    <source>
        <dbReference type="EMBL" id="EZA54071.1"/>
    </source>
</evidence>
<dbReference type="PANTHER" id="PTHR22959:SF0">
    <property type="entry name" value="PARTNER OF Y14 AND MAGO"/>
    <property type="match status" value="1"/>
</dbReference>
<evidence type="ECO:0000313" key="6">
    <source>
        <dbReference type="Proteomes" id="UP000053097"/>
    </source>
</evidence>
<dbReference type="PANTHER" id="PTHR22959">
    <property type="entry name" value="PYM PROTEIN"/>
    <property type="match status" value="1"/>
</dbReference>
<organism evidence="5 6">
    <name type="scientific">Ooceraea biroi</name>
    <name type="common">Clonal raider ant</name>
    <name type="synonym">Cerapachys biroi</name>
    <dbReference type="NCBI Taxonomy" id="2015173"/>
    <lineage>
        <taxon>Eukaryota</taxon>
        <taxon>Metazoa</taxon>
        <taxon>Ecdysozoa</taxon>
        <taxon>Arthropoda</taxon>
        <taxon>Hexapoda</taxon>
        <taxon>Insecta</taxon>
        <taxon>Pterygota</taxon>
        <taxon>Neoptera</taxon>
        <taxon>Endopterygota</taxon>
        <taxon>Hymenoptera</taxon>
        <taxon>Apocrita</taxon>
        <taxon>Aculeata</taxon>
        <taxon>Formicoidea</taxon>
        <taxon>Formicidae</taxon>
        <taxon>Dorylinae</taxon>
        <taxon>Ooceraea</taxon>
    </lineage>
</organism>
<feature type="compositionally biased region" description="Polar residues" evidence="3">
    <location>
        <begin position="196"/>
        <end position="217"/>
    </location>
</feature>
<dbReference type="InterPro" id="IPR015362">
    <property type="entry name" value="WIBG_mago-bd"/>
</dbReference>
<dbReference type="OMA" id="DSEMPTS"/>
<dbReference type="Pfam" id="PF09282">
    <property type="entry name" value="Mago-bind"/>
    <property type="match status" value="1"/>
</dbReference>
<protein>
    <recommendedName>
        <fullName evidence="2">Partner of Y14 and mago</fullName>
    </recommendedName>
</protein>